<sequence>MDKTSSQSRALTATMIQDQLSPGGINWERHRADPRSGNASFPNCVAPPPIHPSSQNRMTSSKRRSIHDRSKRCDAQRPWAARSLLPLSLSAACCTPCRDEVAKPFWTHTIQRRCIAIIALTLGAGACGAPLWSGARGDGVSWRLGHRSDGLHANQSFERSTSVKTQNFNALRAQYLPPLSADSRRNQYRLTPCGTP</sequence>
<feature type="compositionally biased region" description="Polar residues" evidence="1">
    <location>
        <begin position="1"/>
        <end position="20"/>
    </location>
</feature>
<reference evidence="2 3" key="1">
    <citation type="submission" date="2018-06" db="EMBL/GenBank/DDBJ databases">
        <title>Genomic Encyclopedia of Type Strains, Phase IV (KMG-IV): sequencing the most valuable type-strain genomes for metagenomic binning, comparative biology and taxonomic classification.</title>
        <authorList>
            <person name="Goeker M."/>
        </authorList>
    </citation>
    <scope>NUCLEOTIDE SEQUENCE [LARGE SCALE GENOMIC DNA]</scope>
    <source>
        <strain evidence="2 3">DSM 25532</strain>
    </source>
</reference>
<keyword evidence="3" id="KW-1185">Reference proteome</keyword>
<proteinExistence type="predicted"/>
<accession>A0A366H542</accession>
<organism evidence="2 3">
    <name type="scientific">Roseimicrobium gellanilyticum</name>
    <dbReference type="NCBI Taxonomy" id="748857"/>
    <lineage>
        <taxon>Bacteria</taxon>
        <taxon>Pseudomonadati</taxon>
        <taxon>Verrucomicrobiota</taxon>
        <taxon>Verrucomicrobiia</taxon>
        <taxon>Verrucomicrobiales</taxon>
        <taxon>Verrucomicrobiaceae</taxon>
        <taxon>Roseimicrobium</taxon>
    </lineage>
</organism>
<comment type="caution">
    <text evidence="2">The sequence shown here is derived from an EMBL/GenBank/DDBJ whole genome shotgun (WGS) entry which is preliminary data.</text>
</comment>
<protein>
    <submittedName>
        <fullName evidence="2">Uncharacterized protein</fullName>
    </submittedName>
</protein>
<dbReference type="AlphaFoldDB" id="A0A366H542"/>
<dbReference type="EMBL" id="QNRR01000015">
    <property type="protein sequence ID" value="RBP37028.1"/>
    <property type="molecule type" value="Genomic_DNA"/>
</dbReference>
<evidence type="ECO:0000256" key="1">
    <source>
        <dbReference type="SAM" id="MobiDB-lite"/>
    </source>
</evidence>
<feature type="region of interest" description="Disordered" evidence="1">
    <location>
        <begin position="1"/>
        <end position="72"/>
    </location>
</feature>
<name>A0A366H542_9BACT</name>
<evidence type="ECO:0000313" key="2">
    <source>
        <dbReference type="EMBL" id="RBP37028.1"/>
    </source>
</evidence>
<gene>
    <name evidence="2" type="ORF">DES53_115169</name>
</gene>
<dbReference type="Proteomes" id="UP000253426">
    <property type="component" value="Unassembled WGS sequence"/>
</dbReference>
<evidence type="ECO:0000313" key="3">
    <source>
        <dbReference type="Proteomes" id="UP000253426"/>
    </source>
</evidence>